<dbReference type="GO" id="GO:0006826">
    <property type="term" value="P:iron ion transport"/>
    <property type="evidence" value="ECO:0007669"/>
    <property type="project" value="UniProtKB-KW"/>
</dbReference>
<keyword evidence="8 12" id="KW-0798">TonB box</keyword>
<sequence length="772" mass="84987">MTNNHAIRKNHVVRKAHGKKITAAHQGAQRSLKSVFCTTAVASISSVLCFMPQLSFAGEAEETSVIMLEEITVTARKISENLQRVPVAVTSFGGTELGRQGIEDITELQQRLPNTTLQVSRGTNSTLTAYVRGIGQQDPLWGFEPGVGIYIDGVYIARPQGAVLDVLDVERIEVLRGPQGTLYGKNTIGGAVKYETKRLSGDPSFYLEGRYGSYNQMDAKITGQLPVVADKLFFGFGGATLNRDGFGSFLSQENQENYNKSLLTGRLKLEFHPTENFFMRLSGDITQDNSNSKGGHRLTPSLITGEPVLDNVFDTAAGADVDSKVRTRGLSLHMEWEMSDQWTAKSISAYRSGDSDGVIDFDNTALSSADVAGFYEDHQFSQELQFSYIGEKLKAVSGLYYYDGESCGQFNLLLGLAPPIGLTLENSGCVDTRSYAIYAQGTYYVTDKLSVTLGGRYTRDEKEADVFQGIFLGLKMMNDEGLLILPNSDFVNDHAWSRFSPHVGLEYQAQDDLLLYASYKNGFKSGGIDMRANQRLLASANEPYNPEIVDAFEIGLKSEVWDSRLRLNLAGFYNKYKEQQITVQRVTDTGLELVSQVINAGRSEMKGVELEAVAAVTADFSLTMTVGFIDADFTKGAFFDPNLGEVVDISENFVVSNTPEWSSNVGFSYRREVADWMMNVVGNWAWRSSIHIFEIPSQLDTPGYGLVNLGVTFTSPEDRWNIGLHGKNIFDKEHRIAGYNFAAETGGLGGEDVVIGYYGDPATVTLTVGLKF</sequence>
<keyword evidence="16" id="KW-1185">Reference proteome</keyword>
<evidence type="ECO:0000256" key="9">
    <source>
        <dbReference type="ARBA" id="ARBA00023136"/>
    </source>
</evidence>
<evidence type="ECO:0000259" key="14">
    <source>
        <dbReference type="Pfam" id="PF07715"/>
    </source>
</evidence>
<dbReference type="InterPro" id="IPR039426">
    <property type="entry name" value="TonB-dep_rcpt-like"/>
</dbReference>
<dbReference type="FunCoup" id="A0A2G4YS73">
    <property type="interactions" value="5"/>
</dbReference>
<keyword evidence="2 11" id="KW-0813">Transport</keyword>
<evidence type="ECO:0000256" key="6">
    <source>
        <dbReference type="ARBA" id="ARBA00023004"/>
    </source>
</evidence>
<name>A0A2G4YS73_9PROT</name>
<keyword evidence="10 11" id="KW-0998">Cell outer membrane</keyword>
<dbReference type="Pfam" id="PF07715">
    <property type="entry name" value="Plug"/>
    <property type="match status" value="1"/>
</dbReference>
<evidence type="ECO:0000256" key="12">
    <source>
        <dbReference type="RuleBase" id="RU003357"/>
    </source>
</evidence>
<evidence type="ECO:0000256" key="11">
    <source>
        <dbReference type="PROSITE-ProRule" id="PRU01360"/>
    </source>
</evidence>
<dbReference type="InterPro" id="IPR036942">
    <property type="entry name" value="Beta-barrel_TonB_sf"/>
</dbReference>
<dbReference type="GO" id="GO:0009279">
    <property type="term" value="C:cell outer membrane"/>
    <property type="evidence" value="ECO:0007669"/>
    <property type="project" value="UniProtKB-SubCell"/>
</dbReference>
<evidence type="ECO:0000256" key="2">
    <source>
        <dbReference type="ARBA" id="ARBA00022448"/>
    </source>
</evidence>
<dbReference type="CDD" id="cd01347">
    <property type="entry name" value="ligand_gated_channel"/>
    <property type="match status" value="1"/>
</dbReference>
<dbReference type="InterPro" id="IPR012910">
    <property type="entry name" value="Plug_dom"/>
</dbReference>
<proteinExistence type="inferred from homology"/>
<dbReference type="PROSITE" id="PS52016">
    <property type="entry name" value="TONB_DEPENDENT_REC_3"/>
    <property type="match status" value="1"/>
</dbReference>
<evidence type="ECO:0000256" key="4">
    <source>
        <dbReference type="ARBA" id="ARBA00022496"/>
    </source>
</evidence>
<dbReference type="EMBL" id="PDEM01000016">
    <property type="protein sequence ID" value="PHZ85175.1"/>
    <property type="molecule type" value="Genomic_DNA"/>
</dbReference>
<organism evidence="15 16">
    <name type="scientific">Paremcibacter congregatus</name>
    <dbReference type="NCBI Taxonomy" id="2043170"/>
    <lineage>
        <taxon>Bacteria</taxon>
        <taxon>Pseudomonadati</taxon>
        <taxon>Pseudomonadota</taxon>
        <taxon>Alphaproteobacteria</taxon>
        <taxon>Emcibacterales</taxon>
        <taxon>Emcibacteraceae</taxon>
        <taxon>Paremcibacter</taxon>
    </lineage>
</organism>
<evidence type="ECO:0000256" key="3">
    <source>
        <dbReference type="ARBA" id="ARBA00022452"/>
    </source>
</evidence>
<dbReference type="Pfam" id="PF00593">
    <property type="entry name" value="TonB_dep_Rec_b-barrel"/>
    <property type="match status" value="1"/>
</dbReference>
<evidence type="ECO:0008006" key="17">
    <source>
        <dbReference type="Google" id="ProtNLM"/>
    </source>
</evidence>
<gene>
    <name evidence="15" type="ORF">CRD36_07130</name>
</gene>
<evidence type="ECO:0000313" key="16">
    <source>
        <dbReference type="Proteomes" id="UP000229730"/>
    </source>
</evidence>
<keyword evidence="7" id="KW-0406">Ion transport</keyword>
<keyword evidence="5 11" id="KW-0812">Transmembrane</keyword>
<evidence type="ECO:0000313" key="15">
    <source>
        <dbReference type="EMBL" id="PHZ85175.1"/>
    </source>
</evidence>
<evidence type="ECO:0000256" key="7">
    <source>
        <dbReference type="ARBA" id="ARBA00023065"/>
    </source>
</evidence>
<protein>
    <recommendedName>
        <fullName evidence="17">TonB-dependent receptor</fullName>
    </recommendedName>
</protein>
<comment type="caution">
    <text evidence="15">The sequence shown here is derived from an EMBL/GenBank/DDBJ whole genome shotgun (WGS) entry which is preliminary data.</text>
</comment>
<evidence type="ECO:0000256" key="1">
    <source>
        <dbReference type="ARBA" id="ARBA00004571"/>
    </source>
</evidence>
<evidence type="ECO:0000256" key="10">
    <source>
        <dbReference type="ARBA" id="ARBA00023237"/>
    </source>
</evidence>
<dbReference type="Proteomes" id="UP000229730">
    <property type="component" value="Unassembled WGS sequence"/>
</dbReference>
<dbReference type="SUPFAM" id="SSF56935">
    <property type="entry name" value="Porins"/>
    <property type="match status" value="1"/>
</dbReference>
<evidence type="ECO:0000256" key="5">
    <source>
        <dbReference type="ARBA" id="ARBA00022692"/>
    </source>
</evidence>
<dbReference type="InterPro" id="IPR000531">
    <property type="entry name" value="Beta-barrel_TonB"/>
</dbReference>
<feature type="domain" description="TonB-dependent receptor-like beta-barrel" evidence="13">
    <location>
        <begin position="288"/>
        <end position="729"/>
    </location>
</feature>
<reference evidence="15 16" key="1">
    <citation type="submission" date="2017-10" db="EMBL/GenBank/DDBJ databases">
        <title>Frigbacter circumglobatus gen. nov. sp. nov., isolated from sediment cultured in situ.</title>
        <authorList>
            <person name="Zhao Z."/>
        </authorList>
    </citation>
    <scope>NUCLEOTIDE SEQUENCE [LARGE SCALE GENOMIC DNA]</scope>
    <source>
        <strain evidence="15 16">ZYL</strain>
    </source>
</reference>
<keyword evidence="4" id="KW-0410">Iron transport</keyword>
<keyword evidence="3 11" id="KW-1134">Transmembrane beta strand</keyword>
<dbReference type="InParanoid" id="A0A2G4YS73"/>
<comment type="subcellular location">
    <subcellularLocation>
        <location evidence="1 11">Cell outer membrane</location>
        <topology evidence="1 11">Multi-pass membrane protein</topology>
    </subcellularLocation>
</comment>
<dbReference type="Gene3D" id="2.40.170.20">
    <property type="entry name" value="TonB-dependent receptor, beta-barrel domain"/>
    <property type="match status" value="1"/>
</dbReference>
<keyword evidence="6" id="KW-0408">Iron</keyword>
<feature type="domain" description="TonB-dependent receptor plug" evidence="14">
    <location>
        <begin position="82"/>
        <end position="191"/>
    </location>
</feature>
<accession>A0A2G4YS73</accession>
<evidence type="ECO:0000256" key="8">
    <source>
        <dbReference type="ARBA" id="ARBA00023077"/>
    </source>
</evidence>
<evidence type="ECO:0000259" key="13">
    <source>
        <dbReference type="Pfam" id="PF00593"/>
    </source>
</evidence>
<comment type="similarity">
    <text evidence="11 12">Belongs to the TonB-dependent receptor family.</text>
</comment>
<dbReference type="PANTHER" id="PTHR32552:SF81">
    <property type="entry name" value="TONB-DEPENDENT OUTER MEMBRANE RECEPTOR"/>
    <property type="match status" value="1"/>
</dbReference>
<dbReference type="OrthoDB" id="9760333at2"/>
<dbReference type="PANTHER" id="PTHR32552">
    <property type="entry name" value="FERRICHROME IRON RECEPTOR-RELATED"/>
    <property type="match status" value="1"/>
</dbReference>
<dbReference type="AlphaFoldDB" id="A0A2G4YS73"/>
<keyword evidence="9 11" id="KW-0472">Membrane</keyword>